<dbReference type="OrthoDB" id="335833at2"/>
<dbReference type="CDD" id="cd00082">
    <property type="entry name" value="HisKA"/>
    <property type="match status" value="1"/>
</dbReference>
<keyword evidence="13 14" id="KW-0472">Membrane</keyword>
<keyword evidence="4" id="KW-1003">Cell membrane</keyword>
<evidence type="ECO:0000256" key="12">
    <source>
        <dbReference type="ARBA" id="ARBA00023012"/>
    </source>
</evidence>
<feature type="domain" description="Histidine kinase/HSP90-like ATPase" evidence="16">
    <location>
        <begin position="366"/>
        <end position="479"/>
    </location>
</feature>
<keyword evidence="9 18" id="KW-0418">Kinase</keyword>
<evidence type="ECO:0000259" key="15">
    <source>
        <dbReference type="SMART" id="SM00304"/>
    </source>
</evidence>
<feature type="domain" description="HAMP" evidence="15">
    <location>
        <begin position="193"/>
        <end position="245"/>
    </location>
</feature>
<evidence type="ECO:0000256" key="8">
    <source>
        <dbReference type="ARBA" id="ARBA00022741"/>
    </source>
</evidence>
<evidence type="ECO:0000256" key="1">
    <source>
        <dbReference type="ARBA" id="ARBA00000085"/>
    </source>
</evidence>
<dbReference type="SMART" id="SM00304">
    <property type="entry name" value="HAMP"/>
    <property type="match status" value="1"/>
</dbReference>
<dbReference type="SMART" id="SM00387">
    <property type="entry name" value="HATPase_c"/>
    <property type="match status" value="1"/>
</dbReference>
<dbReference type="Pfam" id="PF00512">
    <property type="entry name" value="HisKA"/>
    <property type="match status" value="1"/>
</dbReference>
<feature type="transmembrane region" description="Helical" evidence="14">
    <location>
        <begin position="168"/>
        <end position="191"/>
    </location>
</feature>
<dbReference type="InterPro" id="IPR036097">
    <property type="entry name" value="HisK_dim/P_sf"/>
</dbReference>
<dbReference type="SUPFAM" id="SSF47384">
    <property type="entry name" value="Homodimeric domain of signal transducing histidine kinase"/>
    <property type="match status" value="1"/>
</dbReference>
<comment type="caution">
    <text evidence="18">The sequence shown here is derived from an EMBL/GenBank/DDBJ whole genome shotgun (WGS) entry which is preliminary data.</text>
</comment>
<dbReference type="Gene3D" id="3.30.565.10">
    <property type="entry name" value="Histidine kinase-like ATPase, C-terminal domain"/>
    <property type="match status" value="1"/>
</dbReference>
<keyword evidence="11 14" id="KW-1133">Transmembrane helix</keyword>
<name>A0A4R2P5J8_9BACL</name>
<dbReference type="GO" id="GO:0005886">
    <property type="term" value="C:plasma membrane"/>
    <property type="evidence" value="ECO:0007669"/>
    <property type="project" value="UniProtKB-SubCell"/>
</dbReference>
<dbReference type="Gene3D" id="6.10.340.10">
    <property type="match status" value="1"/>
</dbReference>
<reference evidence="18 19" key="1">
    <citation type="submission" date="2019-03" db="EMBL/GenBank/DDBJ databases">
        <title>Genomic Encyclopedia of Type Strains, Phase IV (KMG-IV): sequencing the most valuable type-strain genomes for metagenomic binning, comparative biology and taxonomic classification.</title>
        <authorList>
            <person name="Goeker M."/>
        </authorList>
    </citation>
    <scope>NUCLEOTIDE SEQUENCE [LARGE SCALE GENOMIC DNA]</scope>
    <source>
        <strain evidence="18 19">DSM 19377</strain>
    </source>
</reference>
<evidence type="ECO:0000259" key="17">
    <source>
        <dbReference type="SMART" id="SM00388"/>
    </source>
</evidence>
<dbReference type="Gene3D" id="1.10.287.130">
    <property type="match status" value="1"/>
</dbReference>
<dbReference type="CDD" id="cd06225">
    <property type="entry name" value="HAMP"/>
    <property type="match status" value="1"/>
</dbReference>
<dbReference type="AlphaFoldDB" id="A0A4R2P5J8"/>
<dbReference type="PANTHER" id="PTHR45528">
    <property type="entry name" value="SENSOR HISTIDINE KINASE CPXA"/>
    <property type="match status" value="1"/>
</dbReference>
<dbReference type="GO" id="GO:0005524">
    <property type="term" value="F:ATP binding"/>
    <property type="evidence" value="ECO:0007669"/>
    <property type="project" value="UniProtKB-KW"/>
</dbReference>
<evidence type="ECO:0000313" key="18">
    <source>
        <dbReference type="EMBL" id="TCP29967.1"/>
    </source>
</evidence>
<keyword evidence="10" id="KW-0067">ATP-binding</keyword>
<evidence type="ECO:0000256" key="10">
    <source>
        <dbReference type="ARBA" id="ARBA00022840"/>
    </source>
</evidence>
<evidence type="ECO:0000256" key="3">
    <source>
        <dbReference type="ARBA" id="ARBA00012438"/>
    </source>
</evidence>
<dbReference type="FunFam" id="1.10.287.130:FF:000001">
    <property type="entry name" value="Two-component sensor histidine kinase"/>
    <property type="match status" value="1"/>
</dbReference>
<dbReference type="InterPro" id="IPR003660">
    <property type="entry name" value="HAMP_dom"/>
</dbReference>
<evidence type="ECO:0000256" key="5">
    <source>
        <dbReference type="ARBA" id="ARBA00022553"/>
    </source>
</evidence>
<evidence type="ECO:0000313" key="19">
    <source>
        <dbReference type="Proteomes" id="UP000295416"/>
    </source>
</evidence>
<comment type="subcellular location">
    <subcellularLocation>
        <location evidence="2">Cell membrane</location>
        <topology evidence="2">Multi-pass membrane protein</topology>
    </subcellularLocation>
</comment>
<evidence type="ECO:0000256" key="2">
    <source>
        <dbReference type="ARBA" id="ARBA00004651"/>
    </source>
</evidence>
<proteinExistence type="predicted"/>
<dbReference type="SUPFAM" id="SSF55874">
    <property type="entry name" value="ATPase domain of HSP90 chaperone/DNA topoisomerase II/histidine kinase"/>
    <property type="match status" value="1"/>
</dbReference>
<dbReference type="Pfam" id="PF02518">
    <property type="entry name" value="HATPase_c"/>
    <property type="match status" value="1"/>
</dbReference>
<dbReference type="CDD" id="cd00075">
    <property type="entry name" value="HATPase"/>
    <property type="match status" value="1"/>
</dbReference>
<feature type="domain" description="Signal transduction histidine kinase dimerisation/phosphoacceptor" evidence="17">
    <location>
        <begin position="253"/>
        <end position="320"/>
    </location>
</feature>
<comment type="catalytic activity">
    <reaction evidence="1">
        <text>ATP + protein L-histidine = ADP + protein N-phospho-L-histidine.</text>
        <dbReference type="EC" id="2.7.13.3"/>
    </reaction>
</comment>
<dbReference type="InterPro" id="IPR004358">
    <property type="entry name" value="Sig_transdc_His_kin-like_C"/>
</dbReference>
<keyword evidence="6" id="KW-0808">Transferase</keyword>
<keyword evidence="12" id="KW-0902">Two-component regulatory system</keyword>
<evidence type="ECO:0000256" key="14">
    <source>
        <dbReference type="SAM" id="Phobius"/>
    </source>
</evidence>
<dbReference type="InterPro" id="IPR003661">
    <property type="entry name" value="HisK_dim/P_dom"/>
</dbReference>
<protein>
    <recommendedName>
        <fullName evidence="3">histidine kinase</fullName>
        <ecNumber evidence="3">2.7.13.3</ecNumber>
    </recommendedName>
</protein>
<keyword evidence="7 14" id="KW-0812">Transmembrane</keyword>
<gene>
    <name evidence="18" type="ORF">EV207_10761</name>
</gene>
<dbReference type="Proteomes" id="UP000295416">
    <property type="component" value="Unassembled WGS sequence"/>
</dbReference>
<organism evidence="18 19">
    <name type="scientific">Scopulibacillus darangshiensis</name>
    <dbReference type="NCBI Taxonomy" id="442528"/>
    <lineage>
        <taxon>Bacteria</taxon>
        <taxon>Bacillati</taxon>
        <taxon>Bacillota</taxon>
        <taxon>Bacilli</taxon>
        <taxon>Bacillales</taxon>
        <taxon>Sporolactobacillaceae</taxon>
        <taxon>Scopulibacillus</taxon>
    </lineage>
</organism>
<evidence type="ECO:0000256" key="6">
    <source>
        <dbReference type="ARBA" id="ARBA00022679"/>
    </source>
</evidence>
<keyword evidence="19" id="KW-1185">Reference proteome</keyword>
<dbReference type="Pfam" id="PF00672">
    <property type="entry name" value="HAMP"/>
    <property type="match status" value="1"/>
</dbReference>
<accession>A0A4R2P5J8</accession>
<evidence type="ECO:0000259" key="16">
    <source>
        <dbReference type="SMART" id="SM00387"/>
    </source>
</evidence>
<dbReference type="InterPro" id="IPR050398">
    <property type="entry name" value="HssS/ArlS-like"/>
</dbReference>
<dbReference type="InterPro" id="IPR036890">
    <property type="entry name" value="HATPase_C_sf"/>
</dbReference>
<dbReference type="PANTHER" id="PTHR45528:SF1">
    <property type="entry name" value="SENSOR HISTIDINE KINASE CPXA"/>
    <property type="match status" value="1"/>
</dbReference>
<dbReference type="FunFam" id="3.30.565.10:FF:000006">
    <property type="entry name" value="Sensor histidine kinase WalK"/>
    <property type="match status" value="1"/>
</dbReference>
<evidence type="ECO:0000256" key="4">
    <source>
        <dbReference type="ARBA" id="ARBA00022475"/>
    </source>
</evidence>
<keyword evidence="8" id="KW-0547">Nucleotide-binding</keyword>
<evidence type="ECO:0000256" key="13">
    <source>
        <dbReference type="ARBA" id="ARBA00023136"/>
    </source>
</evidence>
<dbReference type="EC" id="2.7.13.3" evidence="3"/>
<dbReference type="GO" id="GO:0000155">
    <property type="term" value="F:phosphorelay sensor kinase activity"/>
    <property type="evidence" value="ECO:0007669"/>
    <property type="project" value="InterPro"/>
</dbReference>
<dbReference type="EMBL" id="SLXK01000007">
    <property type="protein sequence ID" value="TCP29967.1"/>
    <property type="molecule type" value="Genomic_DNA"/>
</dbReference>
<evidence type="ECO:0000256" key="7">
    <source>
        <dbReference type="ARBA" id="ARBA00022692"/>
    </source>
</evidence>
<dbReference type="SMART" id="SM00388">
    <property type="entry name" value="HisKA"/>
    <property type="match status" value="1"/>
</dbReference>
<sequence length="480" mass="54832">MSIRKRLMLSNIAMIVIPVILFVIAAFLLVVIFKGDIQNIRGHFNRGNQTTTQESRMYMDIVKGTALTPGKFRDQQYLKTLNKKLQKKDMELVVRKAGKVLFVADNLDGNVTSMLPAFGENEGYKPVVWLDKQQLSIYQHNFYFTDGSEGTAFLIKDAAPFTSFARSFFPLLFVSLLMILALTNFLLTYFMSRSILRPVKRLSEAAHYISEGHLDFHVEKTSNDELGKLCETFDDMRERLKRSTELRQQYETDRKELIASISHDLKTPITSIKGYVEGIQDGVANSPEKVEKYLHTIFAKANDMDHLIDELFIYSKLDLKNLPFHFEKVDVLEYMKDYTEERQFEWDKEGGSVTLNAAKGDYLAIVDREKLKRVLDNIINNSIKYIDKKEKRIKINLTTAEDKVGVEIHDNGPGVTHQELPYIFDRFYRTDPSRNLSGGGSGLGLAIAKQIIEEHGGDIWAESPSNQGLITTFTLPKAEK</sequence>
<dbReference type="RefSeq" id="WP_132745085.1">
    <property type="nucleotide sequence ID" value="NZ_SLXK01000007.1"/>
</dbReference>
<keyword evidence="5" id="KW-0597">Phosphoprotein</keyword>
<evidence type="ECO:0000256" key="11">
    <source>
        <dbReference type="ARBA" id="ARBA00022989"/>
    </source>
</evidence>
<dbReference type="SUPFAM" id="SSF158472">
    <property type="entry name" value="HAMP domain-like"/>
    <property type="match status" value="1"/>
</dbReference>
<dbReference type="InterPro" id="IPR003594">
    <property type="entry name" value="HATPase_dom"/>
</dbReference>
<evidence type="ECO:0000256" key="9">
    <source>
        <dbReference type="ARBA" id="ARBA00022777"/>
    </source>
</evidence>
<dbReference type="PRINTS" id="PR00344">
    <property type="entry name" value="BCTRLSENSOR"/>
</dbReference>
<feature type="transmembrane region" description="Helical" evidence="14">
    <location>
        <begin position="12"/>
        <end position="33"/>
    </location>
</feature>